<dbReference type="Proteomes" id="UP001320119">
    <property type="component" value="Chromosome"/>
</dbReference>
<dbReference type="Gene3D" id="1.10.390.10">
    <property type="entry name" value="Neutral Protease Domain 2"/>
    <property type="match status" value="1"/>
</dbReference>
<gene>
    <name evidence="2" type="ORF">MARGE09_P2302</name>
</gene>
<feature type="domain" description="PDZ" evidence="1">
    <location>
        <begin position="478"/>
        <end position="543"/>
    </location>
</feature>
<dbReference type="SUPFAM" id="SSF50156">
    <property type="entry name" value="PDZ domain-like"/>
    <property type="match status" value="1"/>
</dbReference>
<dbReference type="InterPro" id="IPR027268">
    <property type="entry name" value="Peptidase_M4/M1_CTD_sf"/>
</dbReference>
<reference evidence="2 3" key="1">
    <citation type="journal article" date="2022" name="IScience">
        <title>An ultrasensitive nanofiber-based assay for enzymatic hydrolysis and deep-sea microbial degradation of cellulose.</title>
        <authorList>
            <person name="Tsudome M."/>
            <person name="Tachioka M."/>
            <person name="Miyazaki M."/>
            <person name="Uchimura K."/>
            <person name="Tsuda M."/>
            <person name="Takaki Y."/>
            <person name="Deguchi S."/>
        </authorList>
    </citation>
    <scope>NUCLEOTIDE SEQUENCE [LARGE SCALE GENOMIC DNA]</scope>
    <source>
        <strain evidence="2 3">GE09</strain>
    </source>
</reference>
<name>A0AAN2BKK3_9GAMM</name>
<dbReference type="SUPFAM" id="SSF55486">
    <property type="entry name" value="Metalloproteases ('zincins'), catalytic domain"/>
    <property type="match status" value="1"/>
</dbReference>
<dbReference type="InterPro" id="IPR040756">
    <property type="entry name" value="Peptidase_M61_N"/>
</dbReference>
<organism evidence="2 3">
    <name type="scientific">Marinagarivorans cellulosilyticus</name>
    <dbReference type="NCBI Taxonomy" id="2721545"/>
    <lineage>
        <taxon>Bacteria</taxon>
        <taxon>Pseudomonadati</taxon>
        <taxon>Pseudomonadota</taxon>
        <taxon>Gammaproteobacteria</taxon>
        <taxon>Cellvibrionales</taxon>
        <taxon>Cellvibrionaceae</taxon>
        <taxon>Marinagarivorans</taxon>
    </lineage>
</organism>
<dbReference type="SMART" id="SM00228">
    <property type="entry name" value="PDZ"/>
    <property type="match status" value="1"/>
</dbReference>
<dbReference type="RefSeq" id="WP_236982226.1">
    <property type="nucleotide sequence ID" value="NZ_AP023086.1"/>
</dbReference>
<dbReference type="KEGG" id="marq:MARGE09_P2302"/>
<proteinExistence type="predicted"/>
<dbReference type="Gene3D" id="2.60.40.3650">
    <property type="match status" value="1"/>
</dbReference>
<dbReference type="InterPro" id="IPR001478">
    <property type="entry name" value="PDZ"/>
</dbReference>
<evidence type="ECO:0000313" key="2">
    <source>
        <dbReference type="EMBL" id="BCD98101.1"/>
    </source>
</evidence>
<dbReference type="InterPro" id="IPR036034">
    <property type="entry name" value="PDZ_sf"/>
</dbReference>
<sequence length="605" mass="68481">MTQQANTPAVCYDVTIDPMALEIAVEMTITGAIANGDVIIEIPTWVPGDYSFEAYGRDIFCLSANNEGESKPLVVERKGFNQYLIKSYSQHLIVRYNASCYEPELGDAMGLVDSEYTILLGTRYLHTPAHLGQCKVTYHNLPKDWGFHHPSGAQQIGQQPSWIYPSYELLLDTPVVFGNFTLIKRAIHNTPFYFVFVDQGIGFEQTVHKFVDQLCIAVDKTYDIFHQFPFDDYTFFLSLNPQADWGLEHLTSNMSGLGPNVFIDPDQFANGIRVCAHELFHAWNVRRLRPAPLGQLSSTLDCGCFTEGLWMAEGFTRYYEFLISTRAKAYSPTQFFSAVANYYQHLSQQPAYKRVSATDSSLATYMNHAKYPGRVNNSIDYYDKGMLIAFGLDTDLRMTFNDTLDNAFSDFYQTFFGPNQTVPANYIGYSTQDVIDFFNQRHAGLGSGIEQQITQPAHLDTPAKFRQLGLIPEWQAGFYLGLFFMSNTDATIYGVCDTSAASKVGIAPGDIILSINHYAFSPQALKWAANQVTPVVLTVRRGHRELMMTLNPQPIQRLAKLRWQGSEDQRQHIAKWLDNDAFFPAQESAFDLDFYENFHGIEILI</sequence>
<dbReference type="AlphaFoldDB" id="A0AAN2BKK3"/>
<evidence type="ECO:0000259" key="1">
    <source>
        <dbReference type="SMART" id="SM00228"/>
    </source>
</evidence>
<protein>
    <recommendedName>
        <fullName evidence="1">PDZ domain-containing protein</fullName>
    </recommendedName>
</protein>
<accession>A0AAN2BKK3</accession>
<keyword evidence="3" id="KW-1185">Reference proteome</keyword>
<dbReference type="InterPro" id="IPR007963">
    <property type="entry name" value="Peptidase_M61_catalytic"/>
</dbReference>
<dbReference type="Pfam" id="PF17899">
    <property type="entry name" value="Peptidase_M61_N"/>
    <property type="match status" value="1"/>
</dbReference>
<dbReference type="Pfam" id="PF05299">
    <property type="entry name" value="Peptidase_M61"/>
    <property type="match status" value="1"/>
</dbReference>
<dbReference type="EMBL" id="AP023086">
    <property type="protein sequence ID" value="BCD98101.1"/>
    <property type="molecule type" value="Genomic_DNA"/>
</dbReference>
<evidence type="ECO:0000313" key="3">
    <source>
        <dbReference type="Proteomes" id="UP001320119"/>
    </source>
</evidence>
<dbReference type="Gene3D" id="2.30.42.10">
    <property type="match status" value="1"/>
</dbReference>